<dbReference type="SUPFAM" id="SSF51182">
    <property type="entry name" value="RmlC-like cupins"/>
    <property type="match status" value="1"/>
</dbReference>
<dbReference type="Proteomes" id="UP000236584">
    <property type="component" value="Chromosome"/>
</dbReference>
<evidence type="ECO:0000256" key="1">
    <source>
        <dbReference type="SAM" id="MobiDB-lite"/>
    </source>
</evidence>
<evidence type="ECO:0000313" key="4">
    <source>
        <dbReference type="Proteomes" id="UP000236584"/>
    </source>
</evidence>
<dbReference type="Pfam" id="PF07883">
    <property type="entry name" value="Cupin_2"/>
    <property type="match status" value="1"/>
</dbReference>
<proteinExistence type="predicted"/>
<name>A0A2I8VM02_9EURY</name>
<dbReference type="PANTHER" id="PTHR40112:SF1">
    <property type="entry name" value="H2HPP ISOMERASE"/>
    <property type="match status" value="1"/>
</dbReference>
<dbReference type="RefSeq" id="WP_103426640.1">
    <property type="nucleotide sequence ID" value="NZ_CP026309.1"/>
</dbReference>
<reference evidence="3 4" key="1">
    <citation type="submission" date="2018-01" db="EMBL/GenBank/DDBJ databases">
        <title>Complete genome sequence of Salinigranum rubrum GX10T, an extremely halophilic archaeon isolated from a marine solar saltern.</title>
        <authorList>
            <person name="Han S."/>
        </authorList>
    </citation>
    <scope>NUCLEOTIDE SEQUENCE [LARGE SCALE GENOMIC DNA]</scope>
    <source>
        <strain evidence="3 4">GX10</strain>
    </source>
</reference>
<dbReference type="OrthoDB" id="114121at2157"/>
<protein>
    <submittedName>
        <fullName evidence="3">Cupin domain-containing protein</fullName>
    </submittedName>
</protein>
<dbReference type="InterPro" id="IPR014710">
    <property type="entry name" value="RmlC-like_jellyroll"/>
</dbReference>
<dbReference type="EMBL" id="CP026309">
    <property type="protein sequence ID" value="AUV82951.1"/>
    <property type="molecule type" value="Genomic_DNA"/>
</dbReference>
<feature type="domain" description="Cupin type-2" evidence="2">
    <location>
        <begin position="33"/>
        <end position="101"/>
    </location>
</feature>
<keyword evidence="4" id="KW-1185">Reference proteome</keyword>
<evidence type="ECO:0000313" key="3">
    <source>
        <dbReference type="EMBL" id="AUV82951.1"/>
    </source>
</evidence>
<dbReference type="GeneID" id="35593616"/>
<dbReference type="KEGG" id="srub:C2R22_15950"/>
<sequence length="116" mass="12310">MERVPLSGVEPAEAVDGVHLSQLAAGTEMSVQHFRIDPGARVPEHSHPHEQTGYVTAGELTFLVDGEEVTVSAGDSYAIPGDEPHGAENRGDEPVEGVDIFAPPRVNPDWDGADES</sequence>
<dbReference type="PANTHER" id="PTHR40112">
    <property type="entry name" value="H2HPP ISOMERASE"/>
    <property type="match status" value="1"/>
</dbReference>
<feature type="compositionally biased region" description="Basic and acidic residues" evidence="1">
    <location>
        <begin position="82"/>
        <end position="93"/>
    </location>
</feature>
<accession>A0A2I8VM02</accession>
<feature type="region of interest" description="Disordered" evidence="1">
    <location>
        <begin position="75"/>
        <end position="116"/>
    </location>
</feature>
<dbReference type="InterPro" id="IPR013096">
    <property type="entry name" value="Cupin_2"/>
</dbReference>
<dbReference type="CDD" id="cd02238">
    <property type="entry name" value="cupin_KdgF"/>
    <property type="match status" value="1"/>
</dbReference>
<organism evidence="3 4">
    <name type="scientific">Salinigranum rubrum</name>
    <dbReference type="NCBI Taxonomy" id="755307"/>
    <lineage>
        <taxon>Archaea</taxon>
        <taxon>Methanobacteriati</taxon>
        <taxon>Methanobacteriota</taxon>
        <taxon>Stenosarchaea group</taxon>
        <taxon>Halobacteria</taxon>
        <taxon>Halobacteriales</taxon>
        <taxon>Haloferacaceae</taxon>
        <taxon>Salinigranum</taxon>
    </lineage>
</organism>
<dbReference type="Gene3D" id="2.60.120.10">
    <property type="entry name" value="Jelly Rolls"/>
    <property type="match status" value="1"/>
</dbReference>
<dbReference type="InterPro" id="IPR011051">
    <property type="entry name" value="RmlC_Cupin_sf"/>
</dbReference>
<evidence type="ECO:0000259" key="2">
    <source>
        <dbReference type="Pfam" id="PF07883"/>
    </source>
</evidence>
<dbReference type="AlphaFoldDB" id="A0A2I8VM02"/>
<dbReference type="InterPro" id="IPR052535">
    <property type="entry name" value="Bacilysin_H2HPP_isomerase"/>
</dbReference>
<gene>
    <name evidence="3" type="ORF">C2R22_15950</name>
</gene>